<evidence type="ECO:0000256" key="1">
    <source>
        <dbReference type="ARBA" id="ARBA00001966"/>
    </source>
</evidence>
<dbReference type="OrthoDB" id="9801085at2"/>
<evidence type="ECO:0000256" key="8">
    <source>
        <dbReference type="RuleBase" id="RU368020"/>
    </source>
</evidence>
<dbReference type="PRINTS" id="PR00352">
    <property type="entry name" value="3FE4SFRDOXIN"/>
</dbReference>
<evidence type="ECO:0000313" key="10">
    <source>
        <dbReference type="EMBL" id="RKD72886.1"/>
    </source>
</evidence>
<keyword evidence="2 8" id="KW-0813">Transport</keyword>
<keyword evidence="5 8" id="KW-0249">Electron transport</keyword>
<keyword evidence="4 8" id="KW-0479">Metal-binding</keyword>
<evidence type="ECO:0000313" key="11">
    <source>
        <dbReference type="Proteomes" id="UP000285120"/>
    </source>
</evidence>
<dbReference type="Gene3D" id="3.30.70.20">
    <property type="match status" value="1"/>
</dbReference>
<name>A0A419V3A3_9BACL</name>
<dbReference type="Pfam" id="PF13370">
    <property type="entry name" value="Fer4_13"/>
    <property type="match status" value="1"/>
</dbReference>
<organism evidence="10 11">
    <name type="scientific">Sinobaca qinghaiensis</name>
    <dbReference type="NCBI Taxonomy" id="342944"/>
    <lineage>
        <taxon>Bacteria</taxon>
        <taxon>Bacillati</taxon>
        <taxon>Bacillota</taxon>
        <taxon>Bacilli</taxon>
        <taxon>Bacillales</taxon>
        <taxon>Sporolactobacillaceae</taxon>
        <taxon>Sinobaca</taxon>
    </lineage>
</organism>
<keyword evidence="11" id="KW-1185">Reference proteome</keyword>
<dbReference type="GO" id="GO:0051539">
    <property type="term" value="F:4 iron, 4 sulfur cluster binding"/>
    <property type="evidence" value="ECO:0007669"/>
    <property type="project" value="UniProtKB-KW"/>
</dbReference>
<dbReference type="SUPFAM" id="SSF54862">
    <property type="entry name" value="4Fe-4S ferredoxins"/>
    <property type="match status" value="1"/>
</dbReference>
<dbReference type="GO" id="GO:0009055">
    <property type="term" value="F:electron transfer activity"/>
    <property type="evidence" value="ECO:0007669"/>
    <property type="project" value="UniProtKB-UniRule"/>
</dbReference>
<accession>A0A419V3A3</accession>
<dbReference type="Proteomes" id="UP000285120">
    <property type="component" value="Unassembled WGS sequence"/>
</dbReference>
<evidence type="ECO:0000256" key="6">
    <source>
        <dbReference type="ARBA" id="ARBA00023004"/>
    </source>
</evidence>
<dbReference type="PROSITE" id="PS51379">
    <property type="entry name" value="4FE4S_FER_2"/>
    <property type="match status" value="1"/>
</dbReference>
<keyword evidence="7 8" id="KW-0411">Iron-sulfur</keyword>
<dbReference type="RefSeq" id="WP_120193281.1">
    <property type="nucleotide sequence ID" value="NZ_RAPK01000009.1"/>
</dbReference>
<protein>
    <recommendedName>
        <fullName evidence="8">Ferredoxin</fullName>
    </recommendedName>
</protein>
<dbReference type="PANTHER" id="PTHR39163">
    <property type="entry name" value="FERREDOXIN"/>
    <property type="match status" value="1"/>
</dbReference>
<proteinExistence type="predicted"/>
<dbReference type="InterPro" id="IPR017896">
    <property type="entry name" value="4Fe4S_Fe-S-bd"/>
</dbReference>
<dbReference type="AlphaFoldDB" id="A0A419V3A3"/>
<keyword evidence="6 8" id="KW-0408">Iron</keyword>
<evidence type="ECO:0000256" key="2">
    <source>
        <dbReference type="ARBA" id="ARBA00022448"/>
    </source>
</evidence>
<evidence type="ECO:0000256" key="4">
    <source>
        <dbReference type="ARBA" id="ARBA00022723"/>
    </source>
</evidence>
<sequence>MAKFTIVDKDTCIACGACGAAAPDIYDYDDEGLAEVILDDNKGITAVPEDLEEDMMDAFEGCPTDSIKIADETFDGDALKFD</sequence>
<feature type="domain" description="4Fe-4S ferredoxin-type" evidence="9">
    <location>
        <begin position="3"/>
        <end position="31"/>
    </location>
</feature>
<gene>
    <name evidence="10" type="ORF">ATL39_2082</name>
</gene>
<dbReference type="InterPro" id="IPR001080">
    <property type="entry name" value="3Fe4S_ferredoxin"/>
</dbReference>
<evidence type="ECO:0000256" key="5">
    <source>
        <dbReference type="ARBA" id="ARBA00022982"/>
    </source>
</evidence>
<evidence type="ECO:0000256" key="7">
    <source>
        <dbReference type="ARBA" id="ARBA00023014"/>
    </source>
</evidence>
<keyword evidence="3" id="KW-0004">4Fe-4S</keyword>
<evidence type="ECO:0000256" key="3">
    <source>
        <dbReference type="ARBA" id="ARBA00022485"/>
    </source>
</evidence>
<dbReference type="InterPro" id="IPR052395">
    <property type="entry name" value="ET_Ferredoxin"/>
</dbReference>
<comment type="cofactor">
    <cofactor evidence="1">
        <name>[4Fe-4S] cluster</name>
        <dbReference type="ChEBI" id="CHEBI:49883"/>
    </cofactor>
</comment>
<evidence type="ECO:0000259" key="9">
    <source>
        <dbReference type="PROSITE" id="PS51379"/>
    </source>
</evidence>
<dbReference type="EMBL" id="RAPK01000009">
    <property type="protein sequence ID" value="RKD72886.1"/>
    <property type="molecule type" value="Genomic_DNA"/>
</dbReference>
<dbReference type="GO" id="GO:0005506">
    <property type="term" value="F:iron ion binding"/>
    <property type="evidence" value="ECO:0007669"/>
    <property type="project" value="UniProtKB-UniRule"/>
</dbReference>
<comment type="function">
    <text evidence="8">Ferredoxins are iron-sulfur proteins that transfer electrons in a wide variety of metabolic reactions.</text>
</comment>
<reference evidence="10 11" key="1">
    <citation type="submission" date="2018-09" db="EMBL/GenBank/DDBJ databases">
        <title>Genomic Encyclopedia of Archaeal and Bacterial Type Strains, Phase II (KMG-II): from individual species to whole genera.</title>
        <authorList>
            <person name="Goeker M."/>
        </authorList>
    </citation>
    <scope>NUCLEOTIDE SEQUENCE [LARGE SCALE GENOMIC DNA]</scope>
    <source>
        <strain evidence="10 11">DSM 17008</strain>
    </source>
</reference>
<dbReference type="PANTHER" id="PTHR39163:SF1">
    <property type="entry name" value="FERREDOXIN"/>
    <property type="match status" value="1"/>
</dbReference>
<comment type="caution">
    <text evidence="10">The sequence shown here is derived from an EMBL/GenBank/DDBJ whole genome shotgun (WGS) entry which is preliminary data.</text>
</comment>